<comment type="caution">
    <text evidence="4">The sequence shown here is derived from an EMBL/GenBank/DDBJ whole genome shotgun (WGS) entry which is preliminary data.</text>
</comment>
<dbReference type="AlphaFoldDB" id="A0AB74F9N0"/>
<dbReference type="PANTHER" id="PTHR30055:SF209">
    <property type="entry name" value="POSSIBLE TRANSCRIPTIONAL REGULATORY PROTEIN (PROBABLY TETR-FAMILY)"/>
    <property type="match status" value="1"/>
</dbReference>
<dbReference type="Proteomes" id="UP000184831">
    <property type="component" value="Unassembled WGS sequence"/>
</dbReference>
<evidence type="ECO:0000256" key="1">
    <source>
        <dbReference type="ARBA" id="ARBA00023125"/>
    </source>
</evidence>
<dbReference type="InterPro" id="IPR001647">
    <property type="entry name" value="HTH_TetR"/>
</dbReference>
<dbReference type="SUPFAM" id="SSF46689">
    <property type="entry name" value="Homeodomain-like"/>
    <property type="match status" value="1"/>
</dbReference>
<feature type="DNA-binding region" description="H-T-H motif" evidence="2">
    <location>
        <begin position="61"/>
        <end position="80"/>
    </location>
</feature>
<dbReference type="InterPro" id="IPR050109">
    <property type="entry name" value="HTH-type_TetR-like_transc_reg"/>
</dbReference>
<dbReference type="GO" id="GO:0003700">
    <property type="term" value="F:DNA-binding transcription factor activity"/>
    <property type="evidence" value="ECO:0007669"/>
    <property type="project" value="TreeGrafter"/>
</dbReference>
<protein>
    <submittedName>
        <fullName evidence="4">Transcriptional regulator, TetR family</fullName>
    </submittedName>
</protein>
<evidence type="ECO:0000313" key="4">
    <source>
        <dbReference type="EMBL" id="SIM23638.1"/>
    </source>
</evidence>
<dbReference type="Gene3D" id="1.10.357.10">
    <property type="entry name" value="Tetracycline Repressor, domain 2"/>
    <property type="match status" value="1"/>
</dbReference>
<dbReference type="GO" id="GO:0000976">
    <property type="term" value="F:transcription cis-regulatory region binding"/>
    <property type="evidence" value="ECO:0007669"/>
    <property type="project" value="TreeGrafter"/>
</dbReference>
<evidence type="ECO:0000256" key="2">
    <source>
        <dbReference type="PROSITE-ProRule" id="PRU00335"/>
    </source>
</evidence>
<gene>
    <name evidence="4" type="ORF">SAMEA2152244_01288</name>
</gene>
<accession>A0AB74F9N0</accession>
<feature type="domain" description="HTH tetR-type" evidence="3">
    <location>
        <begin position="38"/>
        <end position="98"/>
    </location>
</feature>
<proteinExistence type="predicted"/>
<reference evidence="4 5" key="1">
    <citation type="submission" date="2016-11" db="EMBL/GenBank/DDBJ databases">
        <authorList>
            <consortium name="Pathogen Informatics"/>
        </authorList>
    </citation>
    <scope>NUCLEOTIDE SEQUENCE [LARGE SCALE GENOMIC DNA]</scope>
    <source>
        <strain evidence="4 5">696</strain>
    </source>
</reference>
<dbReference type="PANTHER" id="PTHR30055">
    <property type="entry name" value="HTH-TYPE TRANSCRIPTIONAL REGULATOR RUTR"/>
    <property type="match status" value="1"/>
</dbReference>
<dbReference type="PRINTS" id="PR00455">
    <property type="entry name" value="HTHTETR"/>
</dbReference>
<keyword evidence="1 2" id="KW-0238">DNA-binding</keyword>
<sequence length="217" mass="23680">MVRFIPSGYYQSVMPGQEIPLLSVDLAQNPVRERAIATRNRALLLDAARQLLDEVGPDGMSMDAVAHAAGVGKGTLFRRFGSRTGLLLALLDHEEHIEQQAFMFGPPPLGPDAPPLTRLIAFGRARLAFLERHLDLARATTADTDAWHNAPPTLLVRAHIRALLAQLECTGDLDAQTHALMSIIDPGYVYFATNSNGQSVAQLGDAWEDLVHKLCAR</sequence>
<dbReference type="EMBL" id="FSQE01000001">
    <property type="protein sequence ID" value="SIM23638.1"/>
    <property type="molecule type" value="Genomic_DNA"/>
</dbReference>
<dbReference type="InterPro" id="IPR009057">
    <property type="entry name" value="Homeodomain-like_sf"/>
</dbReference>
<evidence type="ECO:0000259" key="3">
    <source>
        <dbReference type="PROSITE" id="PS50977"/>
    </source>
</evidence>
<organism evidence="4 5">
    <name type="scientific">Mycobacteroides abscessus subsp. abscessus</name>
    <dbReference type="NCBI Taxonomy" id="1185650"/>
    <lineage>
        <taxon>Bacteria</taxon>
        <taxon>Bacillati</taxon>
        <taxon>Actinomycetota</taxon>
        <taxon>Actinomycetes</taxon>
        <taxon>Mycobacteriales</taxon>
        <taxon>Mycobacteriaceae</taxon>
        <taxon>Mycobacteroides</taxon>
        <taxon>Mycobacteroides abscessus</taxon>
    </lineage>
</organism>
<name>A0AB74F9N0_9MYCO</name>
<evidence type="ECO:0000313" key="5">
    <source>
        <dbReference type="Proteomes" id="UP000184831"/>
    </source>
</evidence>
<dbReference type="PROSITE" id="PS50977">
    <property type="entry name" value="HTH_TETR_2"/>
    <property type="match status" value="1"/>
</dbReference>
<dbReference type="Pfam" id="PF00440">
    <property type="entry name" value="TetR_N"/>
    <property type="match status" value="1"/>
</dbReference>